<evidence type="ECO:0000256" key="4">
    <source>
        <dbReference type="PROSITE-ProRule" id="PRU00433"/>
    </source>
</evidence>
<keyword evidence="2 4" id="KW-0479">Metal-binding</keyword>
<dbReference type="GO" id="GO:0009055">
    <property type="term" value="F:electron transfer activity"/>
    <property type="evidence" value="ECO:0007669"/>
    <property type="project" value="InterPro"/>
</dbReference>
<keyword evidence="3 4" id="KW-0408">Iron</keyword>
<dbReference type="PROSITE" id="PS51257">
    <property type="entry name" value="PROKAR_LIPOPROTEIN"/>
    <property type="match status" value="1"/>
</dbReference>
<evidence type="ECO:0000259" key="5">
    <source>
        <dbReference type="PROSITE" id="PS51007"/>
    </source>
</evidence>
<keyword evidence="1 4" id="KW-0349">Heme</keyword>
<dbReference type="PIRSF" id="PIRSF028099">
    <property type="entry name" value="DUF1111"/>
    <property type="match status" value="1"/>
</dbReference>
<dbReference type="GO" id="GO:0046872">
    <property type="term" value="F:metal ion binding"/>
    <property type="evidence" value="ECO:0007669"/>
    <property type="project" value="UniProtKB-KW"/>
</dbReference>
<dbReference type="AlphaFoldDB" id="A0A5C7FXI7"/>
<dbReference type="PANTHER" id="PTHR30600">
    <property type="entry name" value="CYTOCHROME C PEROXIDASE-RELATED"/>
    <property type="match status" value="1"/>
</dbReference>
<gene>
    <name evidence="6" type="ORF">FUA23_06840</name>
</gene>
<evidence type="ECO:0000256" key="1">
    <source>
        <dbReference type="ARBA" id="ARBA00022617"/>
    </source>
</evidence>
<dbReference type="SUPFAM" id="SSF46626">
    <property type="entry name" value="Cytochrome c"/>
    <property type="match status" value="1"/>
</dbReference>
<dbReference type="PROSITE" id="PS51007">
    <property type="entry name" value="CYTC"/>
    <property type="match status" value="1"/>
</dbReference>
<evidence type="ECO:0000256" key="2">
    <source>
        <dbReference type="ARBA" id="ARBA00022723"/>
    </source>
</evidence>
<dbReference type="InterPro" id="IPR036909">
    <property type="entry name" value="Cyt_c-like_dom_sf"/>
</dbReference>
<proteinExistence type="predicted"/>
<protein>
    <submittedName>
        <fullName evidence="6">C-type cytochrome</fullName>
    </submittedName>
</protein>
<reference evidence="6 7" key="1">
    <citation type="submission" date="2019-08" db="EMBL/GenBank/DDBJ databases">
        <title>Lewinella sp. strain SSH13 Genome sequencing and assembly.</title>
        <authorList>
            <person name="Kim I."/>
        </authorList>
    </citation>
    <scope>NUCLEOTIDE SEQUENCE [LARGE SCALE GENOMIC DNA]</scope>
    <source>
        <strain evidence="6 7">SSH13</strain>
    </source>
</reference>
<accession>A0A5C7FXI7</accession>
<dbReference type="PANTHER" id="PTHR30600:SF4">
    <property type="entry name" value="CYTOCHROME C DOMAIN-CONTAINING PROTEIN"/>
    <property type="match status" value="1"/>
</dbReference>
<dbReference type="GO" id="GO:0020037">
    <property type="term" value="F:heme binding"/>
    <property type="evidence" value="ECO:0007669"/>
    <property type="project" value="InterPro"/>
</dbReference>
<evidence type="ECO:0000313" key="7">
    <source>
        <dbReference type="Proteomes" id="UP000321907"/>
    </source>
</evidence>
<dbReference type="Pfam" id="PF06537">
    <property type="entry name" value="DHOR"/>
    <property type="match status" value="1"/>
</dbReference>
<comment type="caution">
    <text evidence="6">The sequence shown here is derived from an EMBL/GenBank/DDBJ whole genome shotgun (WGS) entry which is preliminary data.</text>
</comment>
<keyword evidence="7" id="KW-1185">Reference proteome</keyword>
<dbReference type="Gene3D" id="1.10.760.10">
    <property type="entry name" value="Cytochrome c-like domain"/>
    <property type="match status" value="1"/>
</dbReference>
<evidence type="ECO:0000313" key="6">
    <source>
        <dbReference type="EMBL" id="TXF90229.1"/>
    </source>
</evidence>
<dbReference type="RefSeq" id="WP_147929986.1">
    <property type="nucleotide sequence ID" value="NZ_VOXD01000008.1"/>
</dbReference>
<dbReference type="InterPro" id="IPR010538">
    <property type="entry name" value="DHOR"/>
</dbReference>
<dbReference type="InterPro" id="IPR051395">
    <property type="entry name" value="Cytochrome_c_Peroxidase/MauG"/>
</dbReference>
<sequence>MKSSQFTVLPGWPFLAFSLLIFLQSCEKDDLSLRSVNGEELSGGTTTIFAADDDAFSFQAPGLSETDGLNFFTGNSLFNQNWVTAPASTTARDGLGPLFNARSCSGCHFKDGRGRPPAYPGEVSHGLLLRLSTGNALAGDPIPDPYYGGQLQDQSVLNVDTEAAFSIDYETITGSYADGSPYELQRPNYRIGELTQGELTATNISPRIANQMVGLGLLEAIDETTLLAMADPNDADGDGISGKVNYVYDVVADDLRPGRFGWKANQPSVLQQVAAAFAGDLGITSDLFPDENCPPSEDCSELANGGSPEIPMDNLQKVTLYSSTLAVPGRRNWEAQDVLRGKEIFRRLNCSSCHREEIVTGDHPDFPVLSGQTIRPYTDMLLHDMGEGLADNSPEFLATGQEWRTPPLWGIGLFNIVNGHTNYLHDGRARDLEEAILWHGGEAADSREGFKELSASERDDLLAFLNSL</sequence>
<name>A0A5C7FXI7_9BACT</name>
<organism evidence="6 7">
    <name type="scientific">Neolewinella aurantiaca</name>
    <dbReference type="NCBI Taxonomy" id="2602767"/>
    <lineage>
        <taxon>Bacteria</taxon>
        <taxon>Pseudomonadati</taxon>
        <taxon>Bacteroidota</taxon>
        <taxon>Saprospiria</taxon>
        <taxon>Saprospirales</taxon>
        <taxon>Lewinellaceae</taxon>
        <taxon>Neolewinella</taxon>
    </lineage>
</organism>
<feature type="domain" description="Cytochrome c" evidence="5">
    <location>
        <begin position="336"/>
        <end position="468"/>
    </location>
</feature>
<dbReference type="OrthoDB" id="9805202at2"/>
<evidence type="ECO:0000256" key="3">
    <source>
        <dbReference type="ARBA" id="ARBA00023004"/>
    </source>
</evidence>
<dbReference type="Proteomes" id="UP000321907">
    <property type="component" value="Unassembled WGS sequence"/>
</dbReference>
<dbReference type="EMBL" id="VOXD01000008">
    <property type="protein sequence ID" value="TXF90229.1"/>
    <property type="molecule type" value="Genomic_DNA"/>
</dbReference>
<dbReference type="InterPro" id="IPR009056">
    <property type="entry name" value="Cyt_c-like_dom"/>
</dbReference>
<dbReference type="GO" id="GO:0004130">
    <property type="term" value="F:cytochrome-c peroxidase activity"/>
    <property type="evidence" value="ECO:0007669"/>
    <property type="project" value="TreeGrafter"/>
</dbReference>